<dbReference type="InterPro" id="IPR037401">
    <property type="entry name" value="SnoaL-like"/>
</dbReference>
<reference evidence="2 3" key="1">
    <citation type="submission" date="2024-07" db="EMBL/GenBank/DDBJ databases">
        <title>Section-level genome sequencing and comparative genomics of Aspergillus sections Usti and Cavernicolus.</title>
        <authorList>
            <consortium name="Lawrence Berkeley National Laboratory"/>
            <person name="Nybo J.L."/>
            <person name="Vesth T.C."/>
            <person name="Theobald S."/>
            <person name="Frisvad J.C."/>
            <person name="Larsen T.O."/>
            <person name="Kjaerboelling I."/>
            <person name="Rothschild-Mancinelli K."/>
            <person name="Lyhne E.K."/>
            <person name="Kogle M.E."/>
            <person name="Barry K."/>
            <person name="Clum A."/>
            <person name="Na H."/>
            <person name="Ledsgaard L."/>
            <person name="Lin J."/>
            <person name="Lipzen A."/>
            <person name="Kuo A."/>
            <person name="Riley R."/>
            <person name="Mondo S."/>
            <person name="Labutti K."/>
            <person name="Haridas S."/>
            <person name="Pangalinan J."/>
            <person name="Salamov A.A."/>
            <person name="Simmons B.A."/>
            <person name="Magnuson J.K."/>
            <person name="Chen J."/>
            <person name="Drula E."/>
            <person name="Henrissat B."/>
            <person name="Wiebenga A."/>
            <person name="Lubbers R.J."/>
            <person name="Gomes A.C."/>
            <person name="Makela M.R."/>
            <person name="Stajich J."/>
            <person name="Grigoriev I.V."/>
            <person name="Mortensen U.H."/>
            <person name="De Vries R.P."/>
            <person name="Baker S.E."/>
            <person name="Andersen M.R."/>
        </authorList>
    </citation>
    <scope>NUCLEOTIDE SEQUENCE [LARGE SCALE GENOMIC DNA]</scope>
    <source>
        <strain evidence="2 3">CBS 588.65</strain>
    </source>
</reference>
<dbReference type="EMBL" id="JBFXLT010000052">
    <property type="protein sequence ID" value="KAL2812002.1"/>
    <property type="molecule type" value="Genomic_DNA"/>
</dbReference>
<evidence type="ECO:0000313" key="3">
    <source>
        <dbReference type="Proteomes" id="UP001610334"/>
    </source>
</evidence>
<dbReference type="Gene3D" id="3.10.450.50">
    <property type="match status" value="1"/>
</dbReference>
<organism evidence="2 3">
    <name type="scientific">Aspergillus granulosus</name>
    <dbReference type="NCBI Taxonomy" id="176169"/>
    <lineage>
        <taxon>Eukaryota</taxon>
        <taxon>Fungi</taxon>
        <taxon>Dikarya</taxon>
        <taxon>Ascomycota</taxon>
        <taxon>Pezizomycotina</taxon>
        <taxon>Eurotiomycetes</taxon>
        <taxon>Eurotiomycetidae</taxon>
        <taxon>Eurotiales</taxon>
        <taxon>Aspergillaceae</taxon>
        <taxon>Aspergillus</taxon>
        <taxon>Aspergillus subgen. Nidulantes</taxon>
    </lineage>
</organism>
<evidence type="ECO:0000259" key="1">
    <source>
        <dbReference type="Pfam" id="PF13577"/>
    </source>
</evidence>
<feature type="domain" description="SnoaL-like" evidence="1">
    <location>
        <begin position="79"/>
        <end position="210"/>
    </location>
</feature>
<dbReference type="Proteomes" id="UP001610334">
    <property type="component" value="Unassembled WGS sequence"/>
</dbReference>
<comment type="caution">
    <text evidence="2">The sequence shown here is derived from an EMBL/GenBank/DDBJ whole genome shotgun (WGS) entry which is preliminary data.</text>
</comment>
<keyword evidence="3" id="KW-1185">Reference proteome</keyword>
<protein>
    <recommendedName>
        <fullName evidence="1">SnoaL-like domain-containing protein</fullName>
    </recommendedName>
</protein>
<evidence type="ECO:0000313" key="2">
    <source>
        <dbReference type="EMBL" id="KAL2812002.1"/>
    </source>
</evidence>
<dbReference type="SUPFAM" id="SSF54427">
    <property type="entry name" value="NTF2-like"/>
    <property type="match status" value="1"/>
</dbReference>
<gene>
    <name evidence="2" type="ORF">BJX63DRAFT_397866</name>
</gene>
<sequence length="227" mass="24967">MTSSNDMRGSAPKRLQIEDVDPGIKRSMKPHFSQSFLTHNQVDYSTSLIPFILPTSLQLGNDSEMATIPSLPARLSPVLTGREAITDAIHRFLTGLDTSDKSLFESSLTETATLNINGTVTEGLTSIITDRYGFISKLDTTHSLTNVRIHVEEGGNRASATANALSQHYRPGEGMQGGKDALLLGSLFWVELVRDEGEQGTEGEFWRIQHFLLKSTWAEGEWGVMKA</sequence>
<name>A0ABR4H965_9EURO</name>
<dbReference type="InterPro" id="IPR032710">
    <property type="entry name" value="NTF2-like_dom_sf"/>
</dbReference>
<proteinExistence type="predicted"/>
<dbReference type="Pfam" id="PF13577">
    <property type="entry name" value="SnoaL_4"/>
    <property type="match status" value="1"/>
</dbReference>
<accession>A0ABR4H965</accession>